<dbReference type="EMBL" id="BAAABX010000048">
    <property type="protein sequence ID" value="GAA0415463.1"/>
    <property type="molecule type" value="Genomic_DNA"/>
</dbReference>
<feature type="region of interest" description="Disordered" evidence="1">
    <location>
        <begin position="43"/>
        <end position="81"/>
    </location>
</feature>
<keyword evidence="3" id="KW-1185">Reference proteome</keyword>
<sequence length="99" mass="10325">MERVADLPAKTLVDAAAESVLLALGSRGLGSLQGFLRAVPRRGGRGRLKYGRPGPPAGPATRSVRGNARTDLRSQGGEVIARRLSGAAPKPVYARVAPR</sequence>
<gene>
    <name evidence="2" type="ORF">GCM10010357_40960</name>
</gene>
<proteinExistence type="predicted"/>
<comment type="caution">
    <text evidence="2">The sequence shown here is derived from an EMBL/GenBank/DDBJ whole genome shotgun (WGS) entry which is preliminary data.</text>
</comment>
<organism evidence="2 3">
    <name type="scientific">Streptomyces luteireticuli</name>
    <dbReference type="NCBI Taxonomy" id="173858"/>
    <lineage>
        <taxon>Bacteria</taxon>
        <taxon>Bacillati</taxon>
        <taxon>Actinomycetota</taxon>
        <taxon>Actinomycetes</taxon>
        <taxon>Kitasatosporales</taxon>
        <taxon>Streptomycetaceae</taxon>
        <taxon>Streptomyces</taxon>
    </lineage>
</organism>
<evidence type="ECO:0000313" key="2">
    <source>
        <dbReference type="EMBL" id="GAA0415463.1"/>
    </source>
</evidence>
<evidence type="ECO:0008006" key="4">
    <source>
        <dbReference type="Google" id="ProtNLM"/>
    </source>
</evidence>
<name>A0ABP3IQC5_9ACTN</name>
<evidence type="ECO:0000313" key="3">
    <source>
        <dbReference type="Proteomes" id="UP001500879"/>
    </source>
</evidence>
<evidence type="ECO:0000256" key="1">
    <source>
        <dbReference type="SAM" id="MobiDB-lite"/>
    </source>
</evidence>
<reference evidence="3" key="1">
    <citation type="journal article" date="2019" name="Int. J. Syst. Evol. Microbiol.">
        <title>The Global Catalogue of Microorganisms (GCM) 10K type strain sequencing project: providing services to taxonomists for standard genome sequencing and annotation.</title>
        <authorList>
            <consortium name="The Broad Institute Genomics Platform"/>
            <consortium name="The Broad Institute Genome Sequencing Center for Infectious Disease"/>
            <person name="Wu L."/>
            <person name="Ma J."/>
        </authorList>
    </citation>
    <scope>NUCLEOTIDE SEQUENCE [LARGE SCALE GENOMIC DNA]</scope>
    <source>
        <strain evidence="3">JCM 4788</strain>
    </source>
</reference>
<protein>
    <recommendedName>
        <fullName evidence="4">50S ribosomal protein L4</fullName>
    </recommendedName>
</protein>
<dbReference type="Proteomes" id="UP001500879">
    <property type="component" value="Unassembled WGS sequence"/>
</dbReference>
<accession>A0ABP3IQC5</accession>